<proteinExistence type="predicted"/>
<accession>A0ABT0CND5</accession>
<keyword evidence="1" id="KW-0472">Membrane</keyword>
<evidence type="ECO:0000256" key="1">
    <source>
        <dbReference type="SAM" id="Phobius"/>
    </source>
</evidence>
<evidence type="ECO:0008006" key="4">
    <source>
        <dbReference type="Google" id="ProtNLM"/>
    </source>
</evidence>
<keyword evidence="1" id="KW-1133">Transmembrane helix</keyword>
<evidence type="ECO:0000313" key="2">
    <source>
        <dbReference type="EMBL" id="MCJ8150126.1"/>
    </source>
</evidence>
<reference evidence="2 3" key="1">
    <citation type="submission" date="2022-02" db="EMBL/GenBank/DDBJ databases">
        <title>Shinella B3.7 sp. nov., isolated from Sediment (Zhairuo Island).</title>
        <authorList>
            <person name="Chen G."/>
        </authorList>
    </citation>
    <scope>NUCLEOTIDE SEQUENCE [LARGE SCALE GENOMIC DNA]</scope>
    <source>
        <strain evidence="2 3">B3.7</strain>
        <plasmid evidence="2">unnamed</plasmid>
    </source>
</reference>
<keyword evidence="3" id="KW-1185">Reference proteome</keyword>
<feature type="transmembrane region" description="Helical" evidence="1">
    <location>
        <begin position="44"/>
        <end position="65"/>
    </location>
</feature>
<geneLocation type="plasmid" evidence="2">
    <name>unnamed</name>
</geneLocation>
<comment type="caution">
    <text evidence="2">The sequence shown here is derived from an EMBL/GenBank/DDBJ whole genome shotgun (WGS) entry which is preliminary data.</text>
</comment>
<name>A0ABT0CND5_9HYPH</name>
<dbReference type="EMBL" id="JAKVIN010000005">
    <property type="protein sequence ID" value="MCJ8150126.1"/>
    <property type="molecule type" value="Genomic_DNA"/>
</dbReference>
<organism evidence="2 3">
    <name type="scientific">Shinella sedimenti</name>
    <dbReference type="NCBI Taxonomy" id="2919913"/>
    <lineage>
        <taxon>Bacteria</taxon>
        <taxon>Pseudomonadati</taxon>
        <taxon>Pseudomonadota</taxon>
        <taxon>Alphaproteobacteria</taxon>
        <taxon>Hyphomicrobiales</taxon>
        <taxon>Rhizobiaceae</taxon>
        <taxon>Shinella</taxon>
    </lineage>
</organism>
<dbReference type="RefSeq" id="WP_241601397.1">
    <property type="nucleotide sequence ID" value="NZ_JAKVIN010000005.1"/>
</dbReference>
<evidence type="ECO:0000313" key="3">
    <source>
        <dbReference type="Proteomes" id="UP001201844"/>
    </source>
</evidence>
<protein>
    <recommendedName>
        <fullName evidence="4">Transmembrane protein</fullName>
    </recommendedName>
</protein>
<keyword evidence="2" id="KW-0614">Plasmid</keyword>
<dbReference type="Proteomes" id="UP001201844">
    <property type="component" value="Unassembled WGS sequence"/>
</dbReference>
<keyword evidence="1" id="KW-0812">Transmembrane</keyword>
<gene>
    <name evidence="2" type="ORF">MKI86_13330</name>
</gene>
<sequence length="105" mass="11072">MSGRALLGILIAWIGWAGGFLFLYAVQATGCRAGWNEQMLGPISLLRLLLIIATAAIVLVLFWLTAKAHRDGSTSSLAKIGVLANGAAILATMCFAGVVWLRLCA</sequence>
<feature type="transmembrane region" description="Helical" evidence="1">
    <location>
        <begin position="77"/>
        <end position="101"/>
    </location>
</feature>